<feature type="non-terminal residue" evidence="2">
    <location>
        <position position="164"/>
    </location>
</feature>
<reference evidence="2" key="1">
    <citation type="submission" date="2020-05" db="EMBL/GenBank/DDBJ databases">
        <title>Phylogenomic resolution of chytrid fungi.</title>
        <authorList>
            <person name="Stajich J.E."/>
            <person name="Amses K."/>
            <person name="Simmons R."/>
            <person name="Seto K."/>
            <person name="Myers J."/>
            <person name="Bonds A."/>
            <person name="Quandt C.A."/>
            <person name="Barry K."/>
            <person name="Liu P."/>
            <person name="Grigoriev I."/>
            <person name="Longcore J.E."/>
            <person name="James T.Y."/>
        </authorList>
    </citation>
    <scope>NUCLEOTIDE SEQUENCE</scope>
    <source>
        <strain evidence="2">JEL0318</strain>
    </source>
</reference>
<evidence type="ECO:0000256" key="1">
    <source>
        <dbReference type="SAM" id="MobiDB-lite"/>
    </source>
</evidence>
<comment type="caution">
    <text evidence="2">The sequence shown here is derived from an EMBL/GenBank/DDBJ whole genome shotgun (WGS) entry which is preliminary data.</text>
</comment>
<dbReference type="AlphaFoldDB" id="A0AAD5S536"/>
<evidence type="ECO:0000313" key="3">
    <source>
        <dbReference type="Proteomes" id="UP001212841"/>
    </source>
</evidence>
<gene>
    <name evidence="2" type="ORF">HK097_002269</name>
</gene>
<sequence length="164" mass="17785">MSDPLLSSYPQQHYVAAPTTTPISSPRQLPYSTSKYLTQSYPVPWPFPRTFDEEDSLSPVSVLSSLVEGGVVESPFSNDGSMIVGCETDEEKFGNDEMGLDSQWAGNHGASDEERGGGFRVRNDINQELAVAAELECGRCEQECQGKGVQWSADTGVGNWNGNS</sequence>
<name>A0AAD5S536_9FUNG</name>
<keyword evidence="3" id="KW-1185">Reference proteome</keyword>
<feature type="region of interest" description="Disordered" evidence="1">
    <location>
        <begin position="92"/>
        <end position="118"/>
    </location>
</feature>
<protein>
    <submittedName>
        <fullName evidence="2">Uncharacterized protein</fullName>
    </submittedName>
</protein>
<dbReference type="EMBL" id="JADGJD010001484">
    <property type="protein sequence ID" value="KAJ3041456.1"/>
    <property type="molecule type" value="Genomic_DNA"/>
</dbReference>
<proteinExistence type="predicted"/>
<organism evidence="2 3">
    <name type="scientific">Rhizophlyctis rosea</name>
    <dbReference type="NCBI Taxonomy" id="64517"/>
    <lineage>
        <taxon>Eukaryota</taxon>
        <taxon>Fungi</taxon>
        <taxon>Fungi incertae sedis</taxon>
        <taxon>Chytridiomycota</taxon>
        <taxon>Chytridiomycota incertae sedis</taxon>
        <taxon>Chytridiomycetes</taxon>
        <taxon>Rhizophlyctidales</taxon>
        <taxon>Rhizophlyctidaceae</taxon>
        <taxon>Rhizophlyctis</taxon>
    </lineage>
</organism>
<dbReference type="Proteomes" id="UP001212841">
    <property type="component" value="Unassembled WGS sequence"/>
</dbReference>
<accession>A0AAD5S536</accession>
<evidence type="ECO:0000313" key="2">
    <source>
        <dbReference type="EMBL" id="KAJ3041456.1"/>
    </source>
</evidence>